<evidence type="ECO:0000313" key="4">
    <source>
        <dbReference type="Proteomes" id="UP000310066"/>
    </source>
</evidence>
<evidence type="ECO:0008006" key="5">
    <source>
        <dbReference type="Google" id="ProtNLM"/>
    </source>
</evidence>
<evidence type="ECO:0000256" key="1">
    <source>
        <dbReference type="SAM" id="MobiDB-lite"/>
    </source>
</evidence>
<keyword evidence="2" id="KW-0812">Transmembrane</keyword>
<dbReference type="Proteomes" id="UP000310066">
    <property type="component" value="Unassembled WGS sequence"/>
</dbReference>
<name>A0A4U0UGB7_9PEZI</name>
<feature type="region of interest" description="Disordered" evidence="1">
    <location>
        <begin position="1"/>
        <end position="60"/>
    </location>
</feature>
<sequence>MSLWGTAKKPDDNEQDIEGVNGQDDDMHSARTQPSRVREPDERDRLLPAQPRPLHRDGYLDPDDPAVTPYNLWSIRALRFLTVMFLTINFLWWVLLLVSIFISPPGLSTRGSGFFDFSFTTLTAGILLTSLLLFANPSMAMRICQAIMAGVLLIDIILIVSIGHIRNEEGPPGIASVVWATVMTIWCVFCDRVVAWGKKEEEERLTGRPETRRTLKEWLAVLIGTIIMAIYIVIPFLMTCTLVLRARDATLEMDGERYAIDGDRYKVHFTCIGDSKKDVAGLIQPTILLESGEDPLEYDFEHWAYGAYQNGTIDRYCYWDRPGYAWSDNAPSPHSAGMNADNLAEVLAIAGEEGPWITVSAGYGSIVSRIFSARHFRDVTGIMLVDPLHEDLLYRIGSPLRGFTLWGWGILSPLGVDRVIGALFGGISREDRVYGNRAYQNGKYIKAQLQENLAANSLTKSEVASGTPLRGIETPLVVVSSGIEVRKDKEWESKQEDMTKITGKLLSWDVVNKAPHKVWSTFEGRTVMEKRLGELVKASMVVPKKHSEVVDGVVEQPKME</sequence>
<comment type="caution">
    <text evidence="3">The sequence shown here is derived from an EMBL/GenBank/DDBJ whole genome shotgun (WGS) entry which is preliminary data.</text>
</comment>
<keyword evidence="2" id="KW-0472">Membrane</keyword>
<feature type="compositionally biased region" description="Basic and acidic residues" evidence="1">
    <location>
        <begin position="36"/>
        <end position="46"/>
    </location>
</feature>
<organism evidence="3 4">
    <name type="scientific">Friedmanniomyces endolithicus</name>
    <dbReference type="NCBI Taxonomy" id="329885"/>
    <lineage>
        <taxon>Eukaryota</taxon>
        <taxon>Fungi</taxon>
        <taxon>Dikarya</taxon>
        <taxon>Ascomycota</taxon>
        <taxon>Pezizomycotina</taxon>
        <taxon>Dothideomycetes</taxon>
        <taxon>Dothideomycetidae</taxon>
        <taxon>Mycosphaerellales</taxon>
        <taxon>Teratosphaeriaceae</taxon>
        <taxon>Friedmanniomyces</taxon>
    </lineage>
</organism>
<proteinExistence type="predicted"/>
<dbReference type="InterPro" id="IPR029058">
    <property type="entry name" value="AB_hydrolase_fold"/>
</dbReference>
<feature type="transmembrane region" description="Helical" evidence="2">
    <location>
        <begin position="114"/>
        <end position="134"/>
    </location>
</feature>
<accession>A0A4U0UGB7</accession>
<feature type="transmembrane region" description="Helical" evidence="2">
    <location>
        <begin position="218"/>
        <end position="238"/>
    </location>
</feature>
<dbReference type="InterPro" id="IPR019431">
    <property type="entry name" value="DUF2417"/>
</dbReference>
<dbReference type="OrthoDB" id="164921at2759"/>
<dbReference type="SUPFAM" id="SSF53474">
    <property type="entry name" value="alpha/beta-Hydrolases"/>
    <property type="match status" value="1"/>
</dbReference>
<dbReference type="Gene3D" id="3.40.50.1820">
    <property type="entry name" value="alpha/beta hydrolase"/>
    <property type="match status" value="1"/>
</dbReference>
<dbReference type="AlphaFoldDB" id="A0A4U0UGB7"/>
<dbReference type="STRING" id="329885.A0A4U0UGB7"/>
<feature type="transmembrane region" description="Helical" evidence="2">
    <location>
        <begin position="146"/>
        <end position="165"/>
    </location>
</feature>
<gene>
    <name evidence="3" type="ORF">B0A54_14682</name>
</gene>
<dbReference type="EMBL" id="NAJP01000085">
    <property type="protein sequence ID" value="TKA33505.1"/>
    <property type="molecule type" value="Genomic_DNA"/>
</dbReference>
<feature type="transmembrane region" description="Helical" evidence="2">
    <location>
        <begin position="177"/>
        <end position="197"/>
    </location>
</feature>
<protein>
    <recommendedName>
        <fullName evidence="5">Mitochondrial integral membrane protein</fullName>
    </recommendedName>
</protein>
<reference evidence="3 4" key="1">
    <citation type="submission" date="2017-03" db="EMBL/GenBank/DDBJ databases">
        <title>Genomes of endolithic fungi from Antarctica.</title>
        <authorList>
            <person name="Coleine C."/>
            <person name="Masonjones S."/>
            <person name="Stajich J.E."/>
        </authorList>
    </citation>
    <scope>NUCLEOTIDE SEQUENCE [LARGE SCALE GENOMIC DNA]</scope>
    <source>
        <strain evidence="3 4">CCFEE 5311</strain>
    </source>
</reference>
<evidence type="ECO:0000256" key="2">
    <source>
        <dbReference type="SAM" id="Phobius"/>
    </source>
</evidence>
<dbReference type="Pfam" id="PF10329">
    <property type="entry name" value="DUF2417"/>
    <property type="match status" value="1"/>
</dbReference>
<keyword evidence="2" id="KW-1133">Transmembrane helix</keyword>
<feature type="transmembrane region" description="Helical" evidence="2">
    <location>
        <begin position="80"/>
        <end position="102"/>
    </location>
</feature>
<evidence type="ECO:0000313" key="3">
    <source>
        <dbReference type="EMBL" id="TKA33505.1"/>
    </source>
</evidence>